<dbReference type="Proteomes" id="UP000789396">
    <property type="component" value="Unassembled WGS sequence"/>
</dbReference>
<evidence type="ECO:0000256" key="2">
    <source>
        <dbReference type="ARBA" id="ARBA00009759"/>
    </source>
</evidence>
<dbReference type="GO" id="GO:0046872">
    <property type="term" value="F:metal ion binding"/>
    <property type="evidence" value="ECO:0007669"/>
    <property type="project" value="UniProtKB-KW"/>
</dbReference>
<dbReference type="PANTHER" id="PTHR43200">
    <property type="entry name" value="PHOSPHATASE"/>
    <property type="match status" value="1"/>
</dbReference>
<evidence type="ECO:0000313" key="7">
    <source>
        <dbReference type="EMBL" id="CAG8804280.1"/>
    </source>
</evidence>
<dbReference type="Pfam" id="PF00459">
    <property type="entry name" value="Inositol_P"/>
    <property type="match status" value="1"/>
</dbReference>
<name>A0A9N9PAG2_9GLOM</name>
<dbReference type="GO" id="GO:0000103">
    <property type="term" value="P:sulfate assimilation"/>
    <property type="evidence" value="ECO:0007669"/>
    <property type="project" value="TreeGrafter"/>
</dbReference>
<keyword evidence="5 6" id="KW-0460">Magnesium</keyword>
<accession>A0A9N9PAG2</accession>
<evidence type="ECO:0000256" key="3">
    <source>
        <dbReference type="ARBA" id="ARBA00022723"/>
    </source>
</evidence>
<dbReference type="GO" id="GO:0008441">
    <property type="term" value="F:3'(2'),5'-bisphosphate nucleotidase activity"/>
    <property type="evidence" value="ECO:0007669"/>
    <property type="project" value="TreeGrafter"/>
</dbReference>
<keyword evidence="3 6" id="KW-0479">Metal-binding</keyword>
<proteinExistence type="inferred from homology"/>
<comment type="cofactor">
    <cofactor evidence="1 6">
        <name>Mg(2+)</name>
        <dbReference type="ChEBI" id="CHEBI:18420"/>
    </cofactor>
</comment>
<keyword evidence="8" id="KW-1185">Reference proteome</keyword>
<dbReference type="EMBL" id="CAJVPZ010075934">
    <property type="protein sequence ID" value="CAG8804280.1"/>
    <property type="molecule type" value="Genomic_DNA"/>
</dbReference>
<evidence type="ECO:0000256" key="6">
    <source>
        <dbReference type="PIRSR" id="PIRSR600760-2"/>
    </source>
</evidence>
<feature type="binding site" evidence="6">
    <location>
        <position position="86"/>
    </location>
    <ligand>
        <name>Mg(2+)</name>
        <dbReference type="ChEBI" id="CHEBI:18420"/>
        <label>1</label>
        <note>catalytic</note>
    </ligand>
</feature>
<reference evidence="7" key="1">
    <citation type="submission" date="2021-06" db="EMBL/GenBank/DDBJ databases">
        <authorList>
            <person name="Kallberg Y."/>
            <person name="Tangrot J."/>
            <person name="Rosling A."/>
        </authorList>
    </citation>
    <scope>NUCLEOTIDE SEQUENCE</scope>
    <source>
        <strain evidence="7">IN212</strain>
    </source>
</reference>
<organism evidence="7 8">
    <name type="scientific">Racocetra fulgida</name>
    <dbReference type="NCBI Taxonomy" id="60492"/>
    <lineage>
        <taxon>Eukaryota</taxon>
        <taxon>Fungi</taxon>
        <taxon>Fungi incertae sedis</taxon>
        <taxon>Mucoromycota</taxon>
        <taxon>Glomeromycotina</taxon>
        <taxon>Glomeromycetes</taxon>
        <taxon>Diversisporales</taxon>
        <taxon>Gigasporaceae</taxon>
        <taxon>Racocetra</taxon>
    </lineage>
</organism>
<feature type="non-terminal residue" evidence="7">
    <location>
        <position position="119"/>
    </location>
</feature>
<dbReference type="SUPFAM" id="SSF56655">
    <property type="entry name" value="Carbohydrate phosphatase"/>
    <property type="match status" value="1"/>
</dbReference>
<evidence type="ECO:0000256" key="1">
    <source>
        <dbReference type="ARBA" id="ARBA00001946"/>
    </source>
</evidence>
<dbReference type="OrthoDB" id="411145at2759"/>
<comment type="caution">
    <text evidence="7">The sequence shown here is derived from an EMBL/GenBank/DDBJ whole genome shotgun (WGS) entry which is preliminary data.</text>
</comment>
<feature type="non-terminal residue" evidence="7">
    <location>
        <position position="1"/>
    </location>
</feature>
<dbReference type="Gene3D" id="3.40.190.80">
    <property type="match status" value="1"/>
</dbReference>
<evidence type="ECO:0000256" key="4">
    <source>
        <dbReference type="ARBA" id="ARBA00022801"/>
    </source>
</evidence>
<dbReference type="AlphaFoldDB" id="A0A9N9PAG2"/>
<sequence>RNFSSTEETQIHVEDISSSSEASFCESLGADHSKLGYNEKITSLLGITKPTLRMDSMCRYCAVARGDVNIYLRLPYDVNYEEKIWDHAPGSLLVTEAGGTVTNIDNEPLDFSLGRTLGK</sequence>
<comment type="similarity">
    <text evidence="2">Belongs to the inositol monophosphatase superfamily.</text>
</comment>
<gene>
    <name evidence="7" type="ORF">RFULGI_LOCUS18065</name>
</gene>
<evidence type="ECO:0000256" key="5">
    <source>
        <dbReference type="ARBA" id="ARBA00022842"/>
    </source>
</evidence>
<protein>
    <submittedName>
        <fullName evidence="7">19052_t:CDS:1</fullName>
    </submittedName>
</protein>
<dbReference type="PANTHER" id="PTHR43200:SF6">
    <property type="entry name" value="3'(2'),5'-BISPHOSPHATE NUCLEOTIDASE"/>
    <property type="match status" value="1"/>
</dbReference>
<evidence type="ECO:0000313" key="8">
    <source>
        <dbReference type="Proteomes" id="UP000789396"/>
    </source>
</evidence>
<dbReference type="InterPro" id="IPR000760">
    <property type="entry name" value="Inositol_monophosphatase-like"/>
</dbReference>
<keyword evidence="4" id="KW-0378">Hydrolase</keyword>
<dbReference type="InterPro" id="IPR051090">
    <property type="entry name" value="Inositol_monoP_superfamily"/>
</dbReference>